<dbReference type="OrthoDB" id="55273at2"/>
<reference evidence="2 3" key="1">
    <citation type="submission" date="2016-10" db="EMBL/GenBank/DDBJ databases">
        <authorList>
            <person name="de Groot N.N."/>
        </authorList>
    </citation>
    <scope>NUCLEOTIDE SEQUENCE [LARGE SCALE GENOMIC DNA]</scope>
    <source>
        <strain evidence="2 3">YAD2003</strain>
    </source>
</reference>
<dbReference type="RefSeq" id="WP_081348249.1">
    <property type="nucleotide sequence ID" value="NZ_FNWV01000009.1"/>
</dbReference>
<dbReference type="InterPro" id="IPR036439">
    <property type="entry name" value="Dockerin_dom_sf"/>
</dbReference>
<dbReference type="AlphaFoldDB" id="A0A1H6KHU1"/>
<dbReference type="GO" id="GO:0000272">
    <property type="term" value="P:polysaccharide catabolic process"/>
    <property type="evidence" value="ECO:0007669"/>
    <property type="project" value="InterPro"/>
</dbReference>
<dbReference type="Gene3D" id="1.10.1330.10">
    <property type="entry name" value="Dockerin domain"/>
    <property type="match status" value="1"/>
</dbReference>
<name>A0A1H6KHU1_RUMFL</name>
<dbReference type="Proteomes" id="UP000183190">
    <property type="component" value="Unassembled WGS sequence"/>
</dbReference>
<accession>A0A1H6KHU1</accession>
<evidence type="ECO:0000256" key="1">
    <source>
        <dbReference type="SAM" id="SignalP"/>
    </source>
</evidence>
<dbReference type="Gene3D" id="3.40.190.10">
    <property type="entry name" value="Periplasmic binding protein-like II"/>
    <property type="match status" value="2"/>
</dbReference>
<sequence>MSLKRNIAAVSALSLIGALSLNAISSLISNENTANAATKFGDINSDGYIDAVDASIILSYYSYASTAEGTPVSLEKFIAGDTADKTEPSTSDKTDKDVSLKTGGDTFTILSWNNSDVPSLVANWTGLNEDYVMNNLNSRSGDELKTPSGVKINFINVNSAGAYASEAYDEIFNSGDDADVYFAEPYWALNYMDNDKLSAPLSALGITEDDMGEWYPYTKTLAKNSNGVFKSVPYDVAPGAFIYRSDLAEEYLGVKTSEEMQTAIGDWDKFSVSAKTIAERSEGKVALADSLGGMWEAFSCGRFDFVTSDNRFNLTDDIKYFADMAKGLWNVGGVSKNDQWTDDWIKSGQEGISMGYFAPSWAFCYNGSFISEAAKNQAGKWSICIGPQAYYWGGNDILVNPSTDNGDDARGFILASTSNSENMNKFTYFNNIPNNMFVNAKLAKDNTYRAKDMTDIFNGENYYTVLDQSARKIDIKKYSRYDESIKSEIIGTIKRSYIEGDRNWDDALNETLDRIAEANHDLEWDD</sequence>
<dbReference type="EMBL" id="FNWV01000009">
    <property type="protein sequence ID" value="SEH74781.1"/>
    <property type="molecule type" value="Genomic_DNA"/>
</dbReference>
<evidence type="ECO:0000313" key="3">
    <source>
        <dbReference type="Proteomes" id="UP000183190"/>
    </source>
</evidence>
<proteinExistence type="predicted"/>
<organism evidence="2 3">
    <name type="scientific">Ruminococcus flavefaciens</name>
    <dbReference type="NCBI Taxonomy" id="1265"/>
    <lineage>
        <taxon>Bacteria</taxon>
        <taxon>Bacillati</taxon>
        <taxon>Bacillota</taxon>
        <taxon>Clostridia</taxon>
        <taxon>Eubacteriales</taxon>
        <taxon>Oscillospiraceae</taxon>
        <taxon>Ruminococcus</taxon>
    </lineage>
</organism>
<protein>
    <submittedName>
        <fullName evidence="2">ABC-type glycerol-3-phosphate transport system, substrate-binding protein</fullName>
    </submittedName>
</protein>
<keyword evidence="1" id="KW-0732">Signal</keyword>
<gene>
    <name evidence="2" type="ORF">SAMN02910265_02464</name>
</gene>
<feature type="chain" id="PRO_5039251955" evidence="1">
    <location>
        <begin position="24"/>
        <end position="526"/>
    </location>
</feature>
<feature type="signal peptide" evidence="1">
    <location>
        <begin position="1"/>
        <end position="23"/>
    </location>
</feature>
<evidence type="ECO:0000313" key="2">
    <source>
        <dbReference type="EMBL" id="SEH74781.1"/>
    </source>
</evidence>
<dbReference type="SUPFAM" id="SSF53850">
    <property type="entry name" value="Periplasmic binding protein-like II"/>
    <property type="match status" value="1"/>
</dbReference>